<keyword evidence="1" id="KW-0479">Metal-binding</keyword>
<dbReference type="PROSITE" id="PS50158">
    <property type="entry name" value="ZF_CCHC"/>
    <property type="match status" value="1"/>
</dbReference>
<name>A0ABM0U5K8_CAMSA</name>
<reference evidence="4" key="2">
    <citation type="submission" date="2025-08" db="UniProtKB">
        <authorList>
            <consortium name="RefSeq"/>
        </authorList>
    </citation>
    <scope>IDENTIFICATION</scope>
    <source>
        <tissue evidence="4">Leaf</tissue>
    </source>
</reference>
<evidence type="ECO:0000313" key="3">
    <source>
        <dbReference type="Proteomes" id="UP000694864"/>
    </source>
</evidence>
<dbReference type="InterPro" id="IPR005162">
    <property type="entry name" value="Retrotrans_gag_dom"/>
</dbReference>
<dbReference type="Proteomes" id="UP000694864">
    <property type="component" value="Chromosome 10"/>
</dbReference>
<keyword evidence="1" id="KW-0862">Zinc</keyword>
<evidence type="ECO:0000256" key="1">
    <source>
        <dbReference type="PROSITE-ProRule" id="PRU00047"/>
    </source>
</evidence>
<dbReference type="PANTHER" id="PTHR33223:SF6">
    <property type="entry name" value="CCHC-TYPE DOMAIN-CONTAINING PROTEIN"/>
    <property type="match status" value="1"/>
</dbReference>
<dbReference type="RefSeq" id="XP_010436155.1">
    <property type="nucleotide sequence ID" value="XM_010437853.2"/>
</dbReference>
<gene>
    <name evidence="4" type="primary">LOC104719866</name>
</gene>
<dbReference type="Gene3D" id="4.10.60.10">
    <property type="entry name" value="Zinc finger, CCHC-type"/>
    <property type="match status" value="1"/>
</dbReference>
<dbReference type="SMART" id="SM00343">
    <property type="entry name" value="ZnF_C2HC"/>
    <property type="match status" value="1"/>
</dbReference>
<keyword evidence="1" id="KW-0863">Zinc-finger</keyword>
<reference evidence="3" key="1">
    <citation type="journal article" date="2014" name="Nat. Commun.">
        <title>The emerging biofuel crop Camelina sativa retains a highly undifferentiated hexaploid genome structure.</title>
        <authorList>
            <person name="Kagale S."/>
            <person name="Koh C."/>
            <person name="Nixon J."/>
            <person name="Bollina V."/>
            <person name="Clarke W.E."/>
            <person name="Tuteja R."/>
            <person name="Spillane C."/>
            <person name="Robinson S.J."/>
            <person name="Links M.G."/>
            <person name="Clarke C."/>
            <person name="Higgins E.E."/>
            <person name="Huebert T."/>
            <person name="Sharpe A.G."/>
            <person name="Parkin I.A."/>
        </authorList>
    </citation>
    <scope>NUCLEOTIDE SEQUENCE [LARGE SCALE GENOMIC DNA]</scope>
    <source>
        <strain evidence="3">cv. DH55</strain>
    </source>
</reference>
<proteinExistence type="predicted"/>
<dbReference type="InterPro" id="IPR001878">
    <property type="entry name" value="Znf_CCHC"/>
</dbReference>
<organism evidence="3 4">
    <name type="scientific">Camelina sativa</name>
    <name type="common">False flax</name>
    <name type="synonym">Myagrum sativum</name>
    <dbReference type="NCBI Taxonomy" id="90675"/>
    <lineage>
        <taxon>Eukaryota</taxon>
        <taxon>Viridiplantae</taxon>
        <taxon>Streptophyta</taxon>
        <taxon>Embryophyta</taxon>
        <taxon>Tracheophyta</taxon>
        <taxon>Spermatophyta</taxon>
        <taxon>Magnoliopsida</taxon>
        <taxon>eudicotyledons</taxon>
        <taxon>Gunneridae</taxon>
        <taxon>Pentapetalae</taxon>
        <taxon>rosids</taxon>
        <taxon>malvids</taxon>
        <taxon>Brassicales</taxon>
        <taxon>Brassicaceae</taxon>
        <taxon>Camelineae</taxon>
        <taxon>Camelina</taxon>
    </lineage>
</organism>
<dbReference type="PANTHER" id="PTHR33223">
    <property type="entry name" value="CCHC-TYPE DOMAIN-CONTAINING PROTEIN"/>
    <property type="match status" value="1"/>
</dbReference>
<dbReference type="Pfam" id="PF03732">
    <property type="entry name" value="Retrotrans_gag"/>
    <property type="match status" value="1"/>
</dbReference>
<protein>
    <submittedName>
        <fullName evidence="4">Uncharacterized protein LOC104719866 isoform X1</fullName>
    </submittedName>
</protein>
<feature type="domain" description="CCHC-type" evidence="2">
    <location>
        <begin position="213"/>
        <end position="228"/>
    </location>
</feature>
<accession>A0ABM0U5K8</accession>
<keyword evidence="3" id="KW-1185">Reference proteome</keyword>
<dbReference type="GeneID" id="104719866"/>
<dbReference type="Pfam" id="PF00098">
    <property type="entry name" value="zf-CCHC"/>
    <property type="match status" value="1"/>
</dbReference>
<dbReference type="InterPro" id="IPR036875">
    <property type="entry name" value="Znf_CCHC_sf"/>
</dbReference>
<evidence type="ECO:0000259" key="2">
    <source>
        <dbReference type="PROSITE" id="PS50158"/>
    </source>
</evidence>
<dbReference type="SUPFAM" id="SSF57756">
    <property type="entry name" value="Retrovirus zinc finger-like domains"/>
    <property type="match status" value="1"/>
</dbReference>
<sequence length="262" mass="30044">MRNMNTPFFSGGANPSDAYDWIKRLKRNFNTCECPLEFKMDIAVRFLAGDAISWWQQFEGGRSVKTWIEFENVFRTRYLPPEARDSIELQFFKLVQGSKSVREYGSEFRRLLCFLLEDYDKEQADIRRFIRGLRPDIRTYLLGAEFQRLADVVEKSILIEESIQEEQAENFAFGSKAVHPSSSTDHAGTSRKKKKCTACRGHHFGPCTSAKVCYNCGNPGHIARNCKNVKDPVTPPTKRQALIAMDAPASSFRSRESEYDLV</sequence>
<evidence type="ECO:0000313" key="4">
    <source>
        <dbReference type="RefSeq" id="XP_010436155.1"/>
    </source>
</evidence>